<reference evidence="7 8" key="1">
    <citation type="submission" date="2018-09" db="EMBL/GenBank/DDBJ databases">
        <title>Glutamicibacter mishrai S5-52T (LMG 29155T = KCTC 39846T).</title>
        <authorList>
            <person name="Das S.K."/>
        </authorList>
    </citation>
    <scope>NUCLEOTIDE SEQUENCE [LARGE SCALE GENOMIC DNA]</scope>
    <source>
        <strain evidence="7 8">S5-52</strain>
    </source>
</reference>
<dbReference type="EMBL" id="CP032549">
    <property type="protein sequence ID" value="QIV87715.1"/>
    <property type="molecule type" value="Genomic_DNA"/>
</dbReference>
<evidence type="ECO:0000256" key="2">
    <source>
        <dbReference type="ARBA" id="ARBA00022603"/>
    </source>
</evidence>
<dbReference type="InterPro" id="IPR002941">
    <property type="entry name" value="DNA_methylase_N4/N6"/>
</dbReference>
<keyword evidence="3 7" id="KW-0808">Transferase</keyword>
<keyword evidence="8" id="KW-1185">Reference proteome</keyword>
<name>A0A6H0SMZ6_9MICC</name>
<evidence type="ECO:0000256" key="5">
    <source>
        <dbReference type="SAM" id="MobiDB-lite"/>
    </source>
</evidence>
<keyword evidence="2 7" id="KW-0489">Methyltransferase</keyword>
<sequence>MEKIRMTSRDLTAANIEALVGLFPNVITETVDAEGEPQRSIDFDLLRQELSDHVVDGPQERYQLDWPGKRAAAFAANAPIAKTLRPVREESVDFDTTKNLFIEGDNLDALKLLQESYLGKVKLIYIDPPYNTGNDFVYADDFAESTAEYLVKSEQVSEAGERLVANSESNGRFHSDWLSMMYSRLKLARNLLTDDGVIIVAIGDQEHANLRNLLDTVFGGENFLANVVWQGSGKNDARFTSGGLDYMLIYARSRRSLVDLDVRFKGPKRGYDDVMAAGKKAWEDSGHDAERATALYRVWWKTKPDVEPGLKAYGEIDDQGRIFTRGDLRSPNPRANLMYDLPHPETGKPVKMHPNGWVYTKHRMQDLVAQGKILFGKDHTFSPRFKRMLNETSSQAIRPVVVQDRANAGDALVSLLGGKFFDYPKDVDVLSMWFMAVLADDKDALVLDFFGGSGSTAHAVMKLNAGDGGTRRFMLVQLPEKLDGADRQEGYSTIADVARERLRRVGEQLTSSVMAASSSSLDCGFRSLKIDTTSKADTLRSADALQQLDIQQLESSIKSDRNGEDLLFQAMLDAGLELSLPITREERDGFEIYDVEEGALMMCCRSREKNLSLSLSLSLSLKGSSANLPPGNRCAWSSSTRSSSMMQHGSMQNRSSASSHRSPRSRQSEWSLRRSENTRVSSRGRGLACSAYFFAGAGA</sequence>
<dbReference type="PROSITE" id="PS00092">
    <property type="entry name" value="N6_MTASE"/>
    <property type="match status" value="1"/>
</dbReference>
<dbReference type="Proteomes" id="UP000502331">
    <property type="component" value="Chromosome"/>
</dbReference>
<proteinExistence type="inferred from homology"/>
<feature type="region of interest" description="Disordered" evidence="5">
    <location>
        <begin position="630"/>
        <end position="677"/>
    </location>
</feature>
<dbReference type="InterPro" id="IPR002052">
    <property type="entry name" value="DNA_methylase_N6_adenine_CS"/>
</dbReference>
<dbReference type="InterPro" id="IPR001091">
    <property type="entry name" value="RM_Methyltransferase"/>
</dbReference>
<dbReference type="PRINTS" id="PR00508">
    <property type="entry name" value="S21N4MTFRASE"/>
</dbReference>
<evidence type="ECO:0000256" key="1">
    <source>
        <dbReference type="ARBA" id="ARBA00006594"/>
    </source>
</evidence>
<dbReference type="SUPFAM" id="SSF53335">
    <property type="entry name" value="S-adenosyl-L-methionine-dependent methyltransferases"/>
    <property type="match status" value="1"/>
</dbReference>
<evidence type="ECO:0000256" key="4">
    <source>
        <dbReference type="ARBA" id="ARBA00022691"/>
    </source>
</evidence>
<accession>A0A6H0SMZ6</accession>
<dbReference type="InterPro" id="IPR029063">
    <property type="entry name" value="SAM-dependent_MTases_sf"/>
</dbReference>
<feature type="domain" description="DNA methylase N-4/N-6" evidence="6">
    <location>
        <begin position="121"/>
        <end position="464"/>
    </location>
</feature>
<dbReference type="Gene3D" id="3.40.50.150">
    <property type="entry name" value="Vaccinia Virus protein VP39"/>
    <property type="match status" value="1"/>
</dbReference>
<protein>
    <submittedName>
        <fullName evidence="7">Site-specific DNA-methyltransferase</fullName>
    </submittedName>
</protein>
<dbReference type="SMR" id="A0A6H0SMZ6"/>
<evidence type="ECO:0000256" key="3">
    <source>
        <dbReference type="ARBA" id="ARBA00022679"/>
    </source>
</evidence>
<dbReference type="GO" id="GO:0032259">
    <property type="term" value="P:methylation"/>
    <property type="evidence" value="ECO:0007669"/>
    <property type="project" value="UniProtKB-KW"/>
</dbReference>
<organism evidence="7 8">
    <name type="scientific">Glutamicibacter mishrai</name>
    <dbReference type="NCBI Taxonomy" id="1775880"/>
    <lineage>
        <taxon>Bacteria</taxon>
        <taxon>Bacillati</taxon>
        <taxon>Actinomycetota</taxon>
        <taxon>Actinomycetes</taxon>
        <taxon>Micrococcales</taxon>
        <taxon>Micrococcaceae</taxon>
        <taxon>Glutamicibacter</taxon>
    </lineage>
</organism>
<dbReference type="InterPro" id="IPR002295">
    <property type="entry name" value="N4/N6-MTase_EcoPI_Mod-like"/>
</dbReference>
<evidence type="ECO:0000259" key="6">
    <source>
        <dbReference type="Pfam" id="PF01555"/>
    </source>
</evidence>
<dbReference type="REBASE" id="392129">
    <property type="entry name" value="M1.GmiS552ORF11710P"/>
</dbReference>
<comment type="similarity">
    <text evidence="1">Belongs to the N(4)/N(6)-methyltransferase family.</text>
</comment>
<evidence type="ECO:0000313" key="8">
    <source>
        <dbReference type="Proteomes" id="UP000502331"/>
    </source>
</evidence>
<gene>
    <name evidence="7" type="ORF">D3791_11710</name>
</gene>
<evidence type="ECO:0000313" key="7">
    <source>
        <dbReference type="EMBL" id="QIV87715.1"/>
    </source>
</evidence>
<dbReference type="GO" id="GO:0003677">
    <property type="term" value="F:DNA binding"/>
    <property type="evidence" value="ECO:0007669"/>
    <property type="project" value="InterPro"/>
</dbReference>
<dbReference type="AlphaFoldDB" id="A0A6H0SMZ6"/>
<keyword evidence="4" id="KW-0949">S-adenosyl-L-methionine</keyword>
<dbReference type="GO" id="GO:0008170">
    <property type="term" value="F:N-methyltransferase activity"/>
    <property type="evidence" value="ECO:0007669"/>
    <property type="project" value="InterPro"/>
</dbReference>
<dbReference type="Pfam" id="PF01555">
    <property type="entry name" value="N6_N4_Mtase"/>
    <property type="match status" value="1"/>
</dbReference>
<dbReference type="PIRSF" id="PIRSF015855">
    <property type="entry name" value="TypeIII_Mtase_mKpnI"/>
    <property type="match status" value="1"/>
</dbReference>